<protein>
    <submittedName>
        <fullName evidence="1">Uncharacterized protein</fullName>
    </submittedName>
</protein>
<evidence type="ECO:0000313" key="2">
    <source>
        <dbReference type="Proteomes" id="UP000076969"/>
    </source>
</evidence>
<dbReference type="OrthoDB" id="86197at2157"/>
<dbReference type="AlphaFoldDB" id="A0A172WG24"/>
<dbReference type="Proteomes" id="UP000076969">
    <property type="component" value="Chromosome"/>
</dbReference>
<proteinExistence type="predicted"/>
<evidence type="ECO:0000313" key="1">
    <source>
        <dbReference type="EMBL" id="ANF22383.1"/>
    </source>
</evidence>
<name>A0A172WG24_9EURY</name>
<dbReference type="EMBL" id="CP015520">
    <property type="protein sequence ID" value="ANF22383.1"/>
    <property type="molecule type" value="Genomic_DNA"/>
</dbReference>
<reference evidence="2" key="1">
    <citation type="journal article" date="2016" name="Syst. Appl. Microbiol.">
        <title>Thermococcus piezophilus sp. nov., a novel hyperthermophilic and piezophilic archaeon with a broad pressure range for growth, isolated from a deepest hydrothermal vent at the Mid-Cayman Rise.</title>
        <authorList>
            <person name="Dalmasso C."/>
            <person name="Oger P."/>
            <person name="Selva G."/>
            <person name="Courtine D."/>
            <person name="L'Haridon S."/>
            <person name="Garlaschelli A."/>
            <person name="Roussel E."/>
            <person name="Miyazaki J."/>
            <person name="Reveillaud J."/>
            <person name="Jebbar M."/>
            <person name="Takai K."/>
            <person name="Maignien L."/>
            <person name="Alain K."/>
        </authorList>
    </citation>
    <scope>NUCLEOTIDE SEQUENCE [LARGE SCALE GENOMIC DNA]</scope>
    <source>
        <strain evidence="2">CDGS</strain>
    </source>
</reference>
<keyword evidence="2" id="KW-1185">Reference proteome</keyword>
<dbReference type="RefSeq" id="WP_068665027.1">
    <property type="nucleotide sequence ID" value="NZ_CP015520.1"/>
</dbReference>
<gene>
    <name evidence="1" type="ORF">A7C91_03745</name>
</gene>
<sequence>MKRLAVPLFILLLASSLVSAATYDLPGDNYNNIGIMGEVTINLNVTIVNTAPFPKFIILNPRYEFTVYRLDNTETMNAFLLGGNVVHNLSNIQKTTLNYYTGFWILPYETVVVNFRITSHYPYIVPTTDYQTICGDRAKITSVEYNGSQVTGVIEDLDDISVLSCGVMYPQLINTPKVLYLRSMFPMVDGHIRILKYDGTVTFRLTNVPNQAGLFNTFFAASIPVIFDGAEMYDFVPNYTMTYKEYLEKFIWEYRGLNPPQRTSQPQPLPPMPGMFQLSNTLISGVSVWAPQVTVPQSEEFDFPVWIIFMSSNIDITYHVSWKNEGR</sequence>
<dbReference type="GeneID" id="28495277"/>
<organism evidence="1 2">
    <name type="scientific">Thermococcus piezophilus</name>
    <dbReference type="NCBI Taxonomy" id="1712654"/>
    <lineage>
        <taxon>Archaea</taxon>
        <taxon>Methanobacteriati</taxon>
        <taxon>Methanobacteriota</taxon>
        <taxon>Thermococci</taxon>
        <taxon>Thermococcales</taxon>
        <taxon>Thermococcaceae</taxon>
        <taxon>Thermococcus</taxon>
    </lineage>
</organism>
<dbReference type="KEGG" id="tpie:A7C91_03745"/>
<dbReference type="STRING" id="1712654.A7C91_03745"/>
<accession>A0A172WG24</accession>